<feature type="region of interest" description="Disordered" evidence="1">
    <location>
        <begin position="1"/>
        <end position="97"/>
    </location>
</feature>
<reference evidence="2 3" key="1">
    <citation type="submission" date="2015-12" db="EMBL/GenBank/DDBJ databases">
        <title>The genome of Folsomia candida.</title>
        <authorList>
            <person name="Faddeeva A."/>
            <person name="Derks M.F."/>
            <person name="Anvar Y."/>
            <person name="Smit S."/>
            <person name="Van Straalen N."/>
            <person name="Roelofs D."/>
        </authorList>
    </citation>
    <scope>NUCLEOTIDE SEQUENCE [LARGE SCALE GENOMIC DNA]</scope>
    <source>
        <strain evidence="2 3">VU population</strain>
        <tissue evidence="2">Whole body</tissue>
    </source>
</reference>
<feature type="compositionally biased region" description="Basic and acidic residues" evidence="1">
    <location>
        <begin position="31"/>
        <end position="42"/>
    </location>
</feature>
<protein>
    <submittedName>
        <fullName evidence="2">E3 ubiquitin-protein ligase sina</fullName>
    </submittedName>
</protein>
<dbReference type="Proteomes" id="UP000198287">
    <property type="component" value="Unassembled WGS sequence"/>
</dbReference>
<dbReference type="GO" id="GO:0016567">
    <property type="term" value="P:protein ubiquitination"/>
    <property type="evidence" value="ECO:0007669"/>
    <property type="project" value="UniProtKB-UniPathway"/>
</dbReference>
<keyword evidence="3" id="KW-1185">Reference proteome</keyword>
<evidence type="ECO:0000313" key="2">
    <source>
        <dbReference type="EMBL" id="OXA45215.1"/>
    </source>
</evidence>
<dbReference type="STRING" id="158441.A0A226DI40"/>
<dbReference type="GO" id="GO:0031624">
    <property type="term" value="F:ubiquitin conjugating enzyme binding"/>
    <property type="evidence" value="ECO:0007669"/>
    <property type="project" value="TreeGrafter"/>
</dbReference>
<dbReference type="SUPFAM" id="SSF49599">
    <property type="entry name" value="TRAF domain-like"/>
    <property type="match status" value="1"/>
</dbReference>
<dbReference type="OrthoDB" id="4788989at2759"/>
<gene>
    <name evidence="2" type="ORF">Fcan01_20267</name>
</gene>
<dbReference type="Gene3D" id="3.30.40.10">
    <property type="entry name" value="Zinc/RING finger domain, C3HC4 (zinc finger)"/>
    <property type="match status" value="1"/>
</dbReference>
<comment type="caution">
    <text evidence="2">The sequence shown here is derived from an EMBL/GenBank/DDBJ whole genome shotgun (WGS) entry which is preliminary data.</text>
</comment>
<organism evidence="2 3">
    <name type="scientific">Folsomia candida</name>
    <name type="common">Springtail</name>
    <dbReference type="NCBI Taxonomy" id="158441"/>
    <lineage>
        <taxon>Eukaryota</taxon>
        <taxon>Metazoa</taxon>
        <taxon>Ecdysozoa</taxon>
        <taxon>Arthropoda</taxon>
        <taxon>Hexapoda</taxon>
        <taxon>Collembola</taxon>
        <taxon>Entomobryomorpha</taxon>
        <taxon>Isotomoidea</taxon>
        <taxon>Isotomidae</taxon>
        <taxon>Proisotominae</taxon>
        <taxon>Folsomia</taxon>
    </lineage>
</organism>
<evidence type="ECO:0000313" key="3">
    <source>
        <dbReference type="Proteomes" id="UP000198287"/>
    </source>
</evidence>
<sequence>MGLPPKRHGERSSLRLAGIKRRLFGTSPADSSEKSRHEEEVTITKGKMPIKRSGDTTGTAPTKNEIATPSMSKKSKINNEEEQVGKIVSPPTPPPTPLIRRDVGDLLNCKICGNEPTSPICCCANGHIICGTCVDDPVKKCGICQMDLQLSNFAELLSRQFDLKLACKYQKSGCKEVIAATEMKIHLQNCYYRDITCTETKTGPCEKMKMPMYEYAGHLSERHQCLSGSPRRFVLTLEDENMLRGTSPDPQSRAWPIGIMKQDGNTFLLLSQIHVDASIFVWMTLLGSAETAEKLTFTFKLYRTMDNGKKIRASWTMPVIAYHDRPKFVEGLPCYVNISGKMLLEFCTRVELQDVPKLQFDSACRIF</sequence>
<dbReference type="GO" id="GO:0043161">
    <property type="term" value="P:proteasome-mediated ubiquitin-dependent protein catabolic process"/>
    <property type="evidence" value="ECO:0007669"/>
    <property type="project" value="TreeGrafter"/>
</dbReference>
<dbReference type="PANTHER" id="PTHR45877:SF2">
    <property type="entry name" value="E3 UBIQUITIN-PROTEIN LIGASE SINA-RELATED"/>
    <property type="match status" value="1"/>
</dbReference>
<dbReference type="GO" id="GO:0005737">
    <property type="term" value="C:cytoplasm"/>
    <property type="evidence" value="ECO:0007669"/>
    <property type="project" value="TreeGrafter"/>
</dbReference>
<accession>A0A226DI40</accession>
<dbReference type="AlphaFoldDB" id="A0A226DI40"/>
<name>A0A226DI40_FOLCA</name>
<feature type="compositionally biased region" description="Polar residues" evidence="1">
    <location>
        <begin position="55"/>
        <end position="72"/>
    </location>
</feature>
<dbReference type="UniPathway" id="UPA00143"/>
<dbReference type="PANTHER" id="PTHR45877">
    <property type="entry name" value="E3 UBIQUITIN-PROTEIN LIGASE SIAH2"/>
    <property type="match status" value="1"/>
</dbReference>
<dbReference type="GO" id="GO:0061630">
    <property type="term" value="F:ubiquitin protein ligase activity"/>
    <property type="evidence" value="ECO:0007669"/>
    <property type="project" value="TreeGrafter"/>
</dbReference>
<evidence type="ECO:0000256" key="1">
    <source>
        <dbReference type="SAM" id="MobiDB-lite"/>
    </source>
</evidence>
<dbReference type="InterPro" id="IPR004162">
    <property type="entry name" value="SINA-like_animal"/>
</dbReference>
<proteinExistence type="predicted"/>
<dbReference type="InterPro" id="IPR013083">
    <property type="entry name" value="Znf_RING/FYVE/PHD"/>
</dbReference>
<dbReference type="EMBL" id="LNIX01000018">
    <property type="protein sequence ID" value="OXA45215.1"/>
    <property type="molecule type" value="Genomic_DNA"/>
</dbReference>